<feature type="domain" description="Beta-lactamase-related" evidence="1">
    <location>
        <begin position="8"/>
        <end position="365"/>
    </location>
</feature>
<organism evidence="2 3">
    <name type="scientific">Clostridium aminobutyricum</name>
    <dbReference type="NCBI Taxonomy" id="33953"/>
    <lineage>
        <taxon>Bacteria</taxon>
        <taxon>Bacillati</taxon>
        <taxon>Bacillota</taxon>
        <taxon>Clostridia</taxon>
        <taxon>Eubacteriales</taxon>
        <taxon>Clostridiaceae</taxon>
        <taxon>Clostridium</taxon>
    </lineage>
</organism>
<dbReference type="AlphaFoldDB" id="A0A939D8F9"/>
<dbReference type="Pfam" id="PF00144">
    <property type="entry name" value="Beta-lactamase"/>
    <property type="match status" value="1"/>
</dbReference>
<dbReference type="RefSeq" id="WP_206581859.1">
    <property type="nucleotide sequence ID" value="NZ_JAFJZZ010000002.1"/>
</dbReference>
<proteinExistence type="predicted"/>
<dbReference type="PANTHER" id="PTHR46825">
    <property type="entry name" value="D-ALANYL-D-ALANINE-CARBOXYPEPTIDASE/ENDOPEPTIDASE AMPH"/>
    <property type="match status" value="1"/>
</dbReference>
<comment type="caution">
    <text evidence="2">The sequence shown here is derived from an EMBL/GenBank/DDBJ whole genome shotgun (WGS) entry which is preliminary data.</text>
</comment>
<evidence type="ECO:0000259" key="1">
    <source>
        <dbReference type="Pfam" id="PF00144"/>
    </source>
</evidence>
<gene>
    <name evidence="2" type="ORF">JYB65_06550</name>
</gene>
<dbReference type="InterPro" id="IPR001466">
    <property type="entry name" value="Beta-lactam-related"/>
</dbReference>
<dbReference type="InterPro" id="IPR050491">
    <property type="entry name" value="AmpC-like"/>
</dbReference>
<dbReference type="Proteomes" id="UP000664545">
    <property type="component" value="Unassembled WGS sequence"/>
</dbReference>
<evidence type="ECO:0000313" key="2">
    <source>
        <dbReference type="EMBL" id="MBN7773015.1"/>
    </source>
</evidence>
<protein>
    <submittedName>
        <fullName evidence="2">Beta-lactamase family protein</fullName>
    </submittedName>
</protein>
<keyword evidence="3" id="KW-1185">Reference proteome</keyword>
<dbReference type="Gene3D" id="3.40.710.10">
    <property type="entry name" value="DD-peptidase/beta-lactamase superfamily"/>
    <property type="match status" value="1"/>
</dbReference>
<reference evidence="2" key="1">
    <citation type="submission" date="2021-02" db="EMBL/GenBank/DDBJ databases">
        <title>Abyssanaerobacter marinus gen.nov., sp., nov, anaerobic bacterium isolated from the Onnuri vent field of Indian Ocean and suggestion of Mogibacteriaceae fam. nov., and proposal of reclassification of ambiguous this family's genus member.</title>
        <authorList>
            <person name="Kim Y.J."/>
            <person name="Yang J.-A."/>
        </authorList>
    </citation>
    <scope>NUCLEOTIDE SEQUENCE</scope>
    <source>
        <strain evidence="2">DSM 2634</strain>
    </source>
</reference>
<dbReference type="PANTHER" id="PTHR46825:SF9">
    <property type="entry name" value="BETA-LACTAMASE-RELATED DOMAIN-CONTAINING PROTEIN"/>
    <property type="match status" value="1"/>
</dbReference>
<name>A0A939D8F9_CLOAM</name>
<accession>A0A939D8F9</accession>
<dbReference type="SUPFAM" id="SSF56601">
    <property type="entry name" value="beta-lactamase/transpeptidase-like"/>
    <property type="match status" value="1"/>
</dbReference>
<evidence type="ECO:0000313" key="3">
    <source>
        <dbReference type="Proteomes" id="UP000664545"/>
    </source>
</evidence>
<dbReference type="EMBL" id="JAFJZZ010000002">
    <property type="protein sequence ID" value="MBN7773015.1"/>
    <property type="molecule type" value="Genomic_DNA"/>
</dbReference>
<dbReference type="InterPro" id="IPR012338">
    <property type="entry name" value="Beta-lactam/transpept-like"/>
</dbReference>
<sequence length="382" mass="44035">MLAEKLNNYIEEALFYHDIAGLAIGVTVGSNSPLPCRGLHYEKTAGYQDFTDKKTLKIDQYFHVASVTKLFVGTAILLLWEKGSLCLDAEVSEILPWFSIDDKRYKTITVRHLLTHTSGLTDVTDYGWDKPQLDEGALQRYCESDEIRKSKLLWAPEENRFQYSNMAYELLGAVIAHVSGMSFETFVAENILKPLDMKDTTLLTFERTKKLGIQGELTDPFYVKESLSLENLAKVNMAMPHTKNERKFILLEEQYPYSRAHGPSSTITTNLKDLERWARGHIEKKVLRKETYDLMWRKYALVSNNEEHIGLSWFIREQNGFTLYGHEGNDDGFRASFWLCPELDLHIAVLANLSQAPVKKINKNILELILKENNKEEWDEKL</sequence>